<dbReference type="PANTHER" id="PTHR42790:SF19">
    <property type="entry name" value="KYNURENINE_ALPHA-AMINOADIPATE AMINOTRANSFERASE, MITOCHONDRIAL"/>
    <property type="match status" value="1"/>
</dbReference>
<proteinExistence type="inferred from homology"/>
<dbReference type="InterPro" id="IPR004839">
    <property type="entry name" value="Aminotransferase_I/II_large"/>
</dbReference>
<dbReference type="Proteomes" id="UP000051804">
    <property type="component" value="Unassembled WGS sequence"/>
</dbReference>
<dbReference type="GO" id="GO:0008483">
    <property type="term" value="F:transaminase activity"/>
    <property type="evidence" value="ECO:0007669"/>
    <property type="project" value="UniProtKB-KW"/>
</dbReference>
<evidence type="ECO:0000256" key="6">
    <source>
        <dbReference type="ARBA" id="ARBA00022898"/>
    </source>
</evidence>
<comment type="similarity">
    <text evidence="2">Belongs to the class-I pyridoxal-phosphate-dependent aminotransferase family.</text>
</comment>
<evidence type="ECO:0000259" key="7">
    <source>
        <dbReference type="Pfam" id="PF00155"/>
    </source>
</evidence>
<evidence type="ECO:0000256" key="2">
    <source>
        <dbReference type="ARBA" id="ARBA00007441"/>
    </source>
</evidence>
<evidence type="ECO:0000313" key="8">
    <source>
        <dbReference type="EMBL" id="KRK70551.1"/>
    </source>
</evidence>
<evidence type="ECO:0000256" key="5">
    <source>
        <dbReference type="ARBA" id="ARBA00022679"/>
    </source>
</evidence>
<keyword evidence="9" id="KW-1185">Reference proteome</keyword>
<keyword evidence="6" id="KW-0663">Pyridoxal phosphate</keyword>
<reference evidence="8 9" key="1">
    <citation type="journal article" date="2015" name="Genome Announc.">
        <title>Expanding the biotechnology potential of lactobacilli through comparative genomics of 213 strains and associated genera.</title>
        <authorList>
            <person name="Sun Z."/>
            <person name="Harris H.M."/>
            <person name="McCann A."/>
            <person name="Guo C."/>
            <person name="Argimon S."/>
            <person name="Zhang W."/>
            <person name="Yang X."/>
            <person name="Jeffery I.B."/>
            <person name="Cooney J.C."/>
            <person name="Kagawa T.F."/>
            <person name="Liu W."/>
            <person name="Song Y."/>
            <person name="Salvetti E."/>
            <person name="Wrobel A."/>
            <person name="Rasinkangas P."/>
            <person name="Parkhill J."/>
            <person name="Rea M.C."/>
            <person name="O'Sullivan O."/>
            <person name="Ritari J."/>
            <person name="Douillard F.P."/>
            <person name="Paul Ross R."/>
            <person name="Yang R."/>
            <person name="Briner A.E."/>
            <person name="Felis G.E."/>
            <person name="de Vos W.M."/>
            <person name="Barrangou R."/>
            <person name="Klaenhammer T.R."/>
            <person name="Caufield P.W."/>
            <person name="Cui Y."/>
            <person name="Zhang H."/>
            <person name="O'Toole P.W."/>
        </authorList>
    </citation>
    <scope>NUCLEOTIDE SEQUENCE [LARGE SCALE GENOMIC DNA]</scope>
    <source>
        <strain evidence="8 9">JCM 17158</strain>
    </source>
</reference>
<dbReference type="EMBL" id="AZDJ01000032">
    <property type="protein sequence ID" value="KRK70551.1"/>
    <property type="molecule type" value="Genomic_DNA"/>
</dbReference>
<dbReference type="Gene3D" id="3.90.1150.10">
    <property type="entry name" value="Aspartate Aminotransferase, domain 1"/>
    <property type="match status" value="1"/>
</dbReference>
<dbReference type="STRING" id="1291734.FD02_GL000622"/>
<keyword evidence="5 8" id="KW-0808">Transferase</keyword>
<dbReference type="InterPro" id="IPR050859">
    <property type="entry name" value="Class-I_PLP-dep_aminotransf"/>
</dbReference>
<evidence type="ECO:0000313" key="9">
    <source>
        <dbReference type="Proteomes" id="UP000051804"/>
    </source>
</evidence>
<dbReference type="InterPro" id="IPR015421">
    <property type="entry name" value="PyrdxlP-dep_Trfase_major"/>
</dbReference>
<comment type="caution">
    <text evidence="8">The sequence shown here is derived from an EMBL/GenBank/DDBJ whole genome shotgun (WGS) entry which is preliminary data.</text>
</comment>
<comment type="cofactor">
    <cofactor evidence="1">
        <name>pyridoxal 5'-phosphate</name>
        <dbReference type="ChEBI" id="CHEBI:597326"/>
    </cofactor>
</comment>
<dbReference type="CDD" id="cd00609">
    <property type="entry name" value="AAT_like"/>
    <property type="match status" value="1"/>
</dbReference>
<dbReference type="AlphaFoldDB" id="A0A0R1JUX8"/>
<dbReference type="FunFam" id="3.40.640.10:FF:000053">
    <property type="entry name" value="Aminotransferase, class I"/>
    <property type="match status" value="1"/>
</dbReference>
<dbReference type="InterPro" id="IPR015422">
    <property type="entry name" value="PyrdxlP-dep_Trfase_small"/>
</dbReference>
<dbReference type="SUPFAM" id="SSF53383">
    <property type="entry name" value="PLP-dependent transferases"/>
    <property type="match status" value="1"/>
</dbReference>
<dbReference type="PANTHER" id="PTHR42790">
    <property type="entry name" value="AMINOTRANSFERASE"/>
    <property type="match status" value="1"/>
</dbReference>
<dbReference type="PATRIC" id="fig|1291734.4.peg.639"/>
<evidence type="ECO:0000256" key="4">
    <source>
        <dbReference type="ARBA" id="ARBA00022576"/>
    </source>
</evidence>
<dbReference type="Pfam" id="PF00155">
    <property type="entry name" value="Aminotran_1_2"/>
    <property type="match status" value="1"/>
</dbReference>
<evidence type="ECO:0000256" key="1">
    <source>
        <dbReference type="ARBA" id="ARBA00001933"/>
    </source>
</evidence>
<organism evidence="8 9">
    <name type="scientific">Lacticaseibacillus nasuensis JCM 17158</name>
    <dbReference type="NCBI Taxonomy" id="1291734"/>
    <lineage>
        <taxon>Bacteria</taxon>
        <taxon>Bacillati</taxon>
        <taxon>Bacillota</taxon>
        <taxon>Bacilli</taxon>
        <taxon>Lactobacillales</taxon>
        <taxon>Lactobacillaceae</taxon>
        <taxon>Lacticaseibacillus</taxon>
    </lineage>
</organism>
<dbReference type="Gene3D" id="3.40.640.10">
    <property type="entry name" value="Type I PLP-dependent aspartate aminotransferase-like (Major domain)"/>
    <property type="match status" value="1"/>
</dbReference>
<dbReference type="GO" id="GO:0030170">
    <property type="term" value="F:pyridoxal phosphate binding"/>
    <property type="evidence" value="ECO:0007669"/>
    <property type="project" value="InterPro"/>
</dbReference>
<accession>A0A0R1JUX8</accession>
<name>A0A0R1JUX8_9LACO</name>
<comment type="subunit">
    <text evidence="3">Homodimer.</text>
</comment>
<dbReference type="InterPro" id="IPR015424">
    <property type="entry name" value="PyrdxlP-dep_Trfase"/>
</dbReference>
<feature type="domain" description="Aminotransferase class I/classII large" evidence="7">
    <location>
        <begin position="35"/>
        <end position="366"/>
    </location>
</feature>
<protein>
    <submittedName>
        <fullName evidence="8">Aminotransferase</fullName>
    </submittedName>
</protein>
<dbReference type="GO" id="GO:1901605">
    <property type="term" value="P:alpha-amino acid metabolic process"/>
    <property type="evidence" value="ECO:0007669"/>
    <property type="project" value="TreeGrafter"/>
</dbReference>
<evidence type="ECO:0000256" key="3">
    <source>
        <dbReference type="ARBA" id="ARBA00011738"/>
    </source>
</evidence>
<sequence>MARVERAGLTDLFAPDEQTISFAGGLPDPAVFPKAALQAAFASRAQTDSAFQYANSDGYAPLRAQLAKLMQADGVSVNASDLLITQGAQQGIDLTARLLLNPGDGVVVEGPTYLGALAAFDAYEPTYYEVPVEPDGMDLHALQKILLTHSVKVIYTVPDFQNPTGAVMSLAKRQALIRLAHQYDVVILEDAPYRLLRYEGDALPTLHSLDPDGRVVLLGSFSKILSPGLRIGWLTAAPRLLQALTALKGGADVESSALVMQSISTYLASADFPQHLAKLRNYYRTKRDAMLTALASLPPAIHYTRPTGGFFVYLTGPSWLDFSALQQTELAEAHVALVPSKNLYPSHAITNGARLTFAAPALADIAPGIARLNRALTQVLHEVPAVNK</sequence>
<gene>
    <name evidence="8" type="ORF">FD02_GL000622</name>
</gene>
<keyword evidence="4 8" id="KW-0032">Aminotransferase</keyword>